<evidence type="ECO:0000313" key="9">
    <source>
        <dbReference type="EMBL" id="MDR6525417.1"/>
    </source>
</evidence>
<dbReference type="SUPFAM" id="SSF52540">
    <property type="entry name" value="P-loop containing nucleoside triphosphate hydrolases"/>
    <property type="match status" value="1"/>
</dbReference>
<gene>
    <name evidence="9" type="ORF">J2787_000787</name>
</gene>
<evidence type="ECO:0000256" key="7">
    <source>
        <dbReference type="SAM" id="Phobius"/>
    </source>
</evidence>
<protein>
    <recommendedName>
        <fullName evidence="8">YWFCY domain-containing protein</fullName>
    </recommendedName>
</protein>
<feature type="transmembrane region" description="Helical" evidence="7">
    <location>
        <begin position="317"/>
        <end position="336"/>
    </location>
</feature>
<sequence>MRLKCNMQGEDDLRGLAKIMAFMRAVSIILVLMHLYWFCYGFFAQQQWTLELINKILYNFNKTAGLFYQPIYSKLFAIVLLALSCLGTKGVKNEKITWKKISIAFSIGFVLFFLNSIILQLSTSFTALLYILSTASGYIFLMQAGVWISRLLKTNLMTDVFNNENESFQQETQLLYNEYSVNLPTKFYYQGKWHQGWINVVNPFRATIVLGTPGSGKSYAVVNNYIRQHIEKGFSMYIYDFKFDDLSTIAYNHLLNHSDAYTVKPKFYIINFDNPRKSHRCNPLNPDFMTDISDAYEAAYTIMLNLNRSWIQKQGDFFVESPIILLAAIIWFLKIYKNGKYCTFPHAIELLNKKYEEVFTILTSYSELENYLSPFMDAWQGGAQDQLQGQIASAKIPLSRMISPQLYWVMTGDDFSLDINNPNEPKILCVGNNPDRQNIYSAALGLYNSRIVKLINKKGQLKSSVIIDELPTIYFRGLDNLIATARSNKVSVCLGFQDFSQLTRDYGDKESKVIQNTVGNIFSGQVVGETAKTLSERFGKILQKRQSISINRNDTSTSISTQLDSLIPASKISTLTQGFFVGAVSDNFDERIQQKIFHSEIVVDNVKLSQEMKSFQQIPPIRSFIDEDGNDSMYRQIQDNYREIKSDILNIITDEMDRIKNDPDLQHLLKSD</sequence>
<comment type="similarity">
    <text evidence="2">Belongs to the VirD4/TraG family.</text>
</comment>
<keyword evidence="3" id="KW-1003">Cell membrane</keyword>
<dbReference type="Gene3D" id="3.40.50.300">
    <property type="entry name" value="P-loop containing nucleotide triphosphate hydrolases"/>
    <property type="match status" value="2"/>
</dbReference>
<dbReference type="NCBIfam" id="NF041326">
    <property type="entry name" value="Bacteroid_MobC"/>
    <property type="match status" value="1"/>
</dbReference>
<evidence type="ECO:0000256" key="5">
    <source>
        <dbReference type="ARBA" id="ARBA00022989"/>
    </source>
</evidence>
<dbReference type="Pfam" id="PF02534">
    <property type="entry name" value="T4SS-DNA_transf"/>
    <property type="match status" value="1"/>
</dbReference>
<evidence type="ECO:0000256" key="1">
    <source>
        <dbReference type="ARBA" id="ARBA00004651"/>
    </source>
</evidence>
<organism evidence="9 10">
    <name type="scientific">Chryseobacterium rhizosphaerae</name>
    <dbReference type="NCBI Taxonomy" id="395937"/>
    <lineage>
        <taxon>Bacteria</taxon>
        <taxon>Pseudomonadati</taxon>
        <taxon>Bacteroidota</taxon>
        <taxon>Flavobacteriia</taxon>
        <taxon>Flavobacteriales</taxon>
        <taxon>Weeksellaceae</taxon>
        <taxon>Chryseobacterium group</taxon>
        <taxon>Chryseobacterium</taxon>
    </lineage>
</organism>
<keyword evidence="6 7" id="KW-0472">Membrane</keyword>
<evidence type="ECO:0000256" key="4">
    <source>
        <dbReference type="ARBA" id="ARBA00022692"/>
    </source>
</evidence>
<dbReference type="EMBL" id="JAVDQY010000001">
    <property type="protein sequence ID" value="MDR6525417.1"/>
    <property type="molecule type" value="Genomic_DNA"/>
</dbReference>
<comment type="caution">
    <text evidence="9">The sequence shown here is derived from an EMBL/GenBank/DDBJ whole genome shotgun (WGS) entry which is preliminary data.</text>
</comment>
<dbReference type="PANTHER" id="PTHR37937">
    <property type="entry name" value="CONJUGATIVE TRANSFER: DNA TRANSPORT"/>
    <property type="match status" value="1"/>
</dbReference>
<dbReference type="Proteomes" id="UP001184861">
    <property type="component" value="Unassembled WGS sequence"/>
</dbReference>
<dbReference type="AlphaFoldDB" id="A0AAE3Y7F7"/>
<feature type="transmembrane region" description="Helical" evidence="7">
    <location>
        <begin position="21"/>
        <end position="43"/>
    </location>
</feature>
<feature type="domain" description="YWFCY" evidence="8">
    <location>
        <begin position="11"/>
        <end position="153"/>
    </location>
</feature>
<feature type="transmembrane region" description="Helical" evidence="7">
    <location>
        <begin position="71"/>
        <end position="91"/>
    </location>
</feature>
<proteinExistence type="inferred from homology"/>
<comment type="subcellular location">
    <subcellularLocation>
        <location evidence="1">Cell membrane</location>
        <topology evidence="1">Multi-pass membrane protein</topology>
    </subcellularLocation>
</comment>
<evidence type="ECO:0000313" key="10">
    <source>
        <dbReference type="Proteomes" id="UP001184861"/>
    </source>
</evidence>
<dbReference type="CDD" id="cd01127">
    <property type="entry name" value="TrwB_TraG_TraD_VirD4"/>
    <property type="match status" value="1"/>
</dbReference>
<evidence type="ECO:0000259" key="8">
    <source>
        <dbReference type="Pfam" id="PF14293"/>
    </source>
</evidence>
<dbReference type="Pfam" id="PF14293">
    <property type="entry name" value="YWFCY"/>
    <property type="match status" value="1"/>
</dbReference>
<evidence type="ECO:0000256" key="2">
    <source>
        <dbReference type="ARBA" id="ARBA00008806"/>
    </source>
</evidence>
<reference evidence="9" key="1">
    <citation type="submission" date="2023-07" db="EMBL/GenBank/DDBJ databases">
        <title>Sorghum-associated microbial communities from plants grown in Nebraska, USA.</title>
        <authorList>
            <person name="Schachtman D."/>
        </authorList>
    </citation>
    <scope>NUCLEOTIDE SEQUENCE</scope>
    <source>
        <strain evidence="9">DS2360</strain>
    </source>
</reference>
<evidence type="ECO:0000256" key="3">
    <source>
        <dbReference type="ARBA" id="ARBA00022475"/>
    </source>
</evidence>
<name>A0AAE3Y7F7_9FLAO</name>
<evidence type="ECO:0000256" key="6">
    <source>
        <dbReference type="ARBA" id="ARBA00023136"/>
    </source>
</evidence>
<keyword evidence="5 7" id="KW-1133">Transmembrane helix</keyword>
<feature type="transmembrane region" description="Helical" evidence="7">
    <location>
        <begin position="127"/>
        <end position="148"/>
    </location>
</feature>
<dbReference type="GO" id="GO:0005886">
    <property type="term" value="C:plasma membrane"/>
    <property type="evidence" value="ECO:0007669"/>
    <property type="project" value="UniProtKB-SubCell"/>
</dbReference>
<dbReference type="InterPro" id="IPR003688">
    <property type="entry name" value="TraG/VirD4"/>
</dbReference>
<dbReference type="InterPro" id="IPR051539">
    <property type="entry name" value="T4SS-coupling_protein"/>
</dbReference>
<feature type="transmembrane region" description="Helical" evidence="7">
    <location>
        <begin position="103"/>
        <end position="121"/>
    </location>
</feature>
<keyword evidence="4 7" id="KW-0812">Transmembrane</keyword>
<dbReference type="InterPro" id="IPR025988">
    <property type="entry name" value="YWFCY_dom"/>
</dbReference>
<dbReference type="PANTHER" id="PTHR37937:SF1">
    <property type="entry name" value="CONJUGATIVE TRANSFER: DNA TRANSPORT"/>
    <property type="match status" value="1"/>
</dbReference>
<accession>A0AAE3Y7F7</accession>
<dbReference type="InterPro" id="IPR027417">
    <property type="entry name" value="P-loop_NTPase"/>
</dbReference>